<dbReference type="InterPro" id="IPR029025">
    <property type="entry name" value="T3SS_substrate_exporter_C"/>
</dbReference>
<organism evidence="15 16">
    <name type="scientific">Fonticella tunisiensis</name>
    <dbReference type="NCBI Taxonomy" id="1096341"/>
    <lineage>
        <taxon>Bacteria</taxon>
        <taxon>Bacillati</taxon>
        <taxon>Bacillota</taxon>
        <taxon>Clostridia</taxon>
        <taxon>Eubacteriales</taxon>
        <taxon>Clostridiaceae</taxon>
        <taxon>Fonticella</taxon>
    </lineage>
</organism>
<feature type="transmembrane region" description="Helical" evidence="14">
    <location>
        <begin position="173"/>
        <end position="194"/>
    </location>
</feature>
<dbReference type="RefSeq" id="WP_133629038.1">
    <property type="nucleotide sequence ID" value="NZ_SOAZ01000026.1"/>
</dbReference>
<dbReference type="PRINTS" id="PR00950">
    <property type="entry name" value="TYPE3IMSPROT"/>
</dbReference>
<dbReference type="Pfam" id="PF01311">
    <property type="entry name" value="Bac_export_1"/>
    <property type="match status" value="1"/>
</dbReference>
<dbReference type="Gene3D" id="6.10.250.2080">
    <property type="match status" value="1"/>
</dbReference>
<keyword evidence="16" id="KW-1185">Reference proteome</keyword>
<keyword evidence="12" id="KW-1006">Bacterial flagellum protein export</keyword>
<comment type="function">
    <text evidence="1 14">Role in flagellar biosynthesis.</text>
</comment>
<dbReference type="AlphaFoldDB" id="A0A4R7KAD6"/>
<evidence type="ECO:0000256" key="12">
    <source>
        <dbReference type="ARBA" id="ARBA00023225"/>
    </source>
</evidence>
<comment type="subcellular location">
    <subcellularLocation>
        <location evidence="14">Cell membrane</location>
        <topology evidence="14">Multi-pass membrane protein</topology>
    </subcellularLocation>
    <subcellularLocation>
        <location evidence="14">Bacterial flagellum basal body</location>
    </subcellularLocation>
</comment>
<keyword evidence="4" id="KW-0813">Transport</keyword>
<dbReference type="PANTHER" id="PTHR30531">
    <property type="entry name" value="FLAGELLAR BIOSYNTHETIC PROTEIN FLHB"/>
    <property type="match status" value="1"/>
</dbReference>
<evidence type="ECO:0000256" key="11">
    <source>
        <dbReference type="ARBA" id="ARBA00023143"/>
    </source>
</evidence>
<dbReference type="NCBIfam" id="TIGR00328">
    <property type="entry name" value="flhB"/>
    <property type="match status" value="1"/>
</dbReference>
<keyword evidence="6 14" id="KW-0812">Transmembrane</keyword>
<reference evidence="15 16" key="1">
    <citation type="submission" date="2019-03" db="EMBL/GenBank/DDBJ databases">
        <title>Genomic Encyclopedia of Type Strains, Phase IV (KMG-IV): sequencing the most valuable type-strain genomes for metagenomic binning, comparative biology and taxonomic classification.</title>
        <authorList>
            <person name="Goeker M."/>
        </authorList>
    </citation>
    <scope>NUCLEOTIDE SEQUENCE [LARGE SCALE GENOMIC DNA]</scope>
    <source>
        <strain evidence="15 16">DSM 24455</strain>
    </source>
</reference>
<comment type="similarity">
    <text evidence="2 14">Belongs to the FliR/MopE/SpaR family.</text>
</comment>
<dbReference type="GO" id="GO:0009425">
    <property type="term" value="C:bacterial-type flagellum basal body"/>
    <property type="evidence" value="ECO:0007669"/>
    <property type="project" value="UniProtKB-SubCell"/>
</dbReference>
<dbReference type="EMBL" id="SOAZ01000026">
    <property type="protein sequence ID" value="TDT50597.1"/>
    <property type="molecule type" value="Genomic_DNA"/>
</dbReference>
<evidence type="ECO:0000256" key="6">
    <source>
        <dbReference type="ARBA" id="ARBA00022692"/>
    </source>
</evidence>
<keyword evidence="15" id="KW-0966">Cell projection</keyword>
<keyword evidence="5 14" id="KW-1003">Cell membrane</keyword>
<feature type="transmembrane region" description="Helical" evidence="14">
    <location>
        <begin position="240"/>
        <end position="258"/>
    </location>
</feature>
<dbReference type="InterPro" id="IPR002010">
    <property type="entry name" value="T3SS_IM_R"/>
</dbReference>
<feature type="transmembrane region" description="Helical" evidence="14">
    <location>
        <begin position="333"/>
        <end position="358"/>
    </location>
</feature>
<accession>A0A4R7KAD6</accession>
<evidence type="ECO:0000256" key="2">
    <source>
        <dbReference type="ARBA" id="ARBA00009772"/>
    </source>
</evidence>
<sequence>MQKDFLIFSLISVRIVAMLVTSPVFSLRHIPVYIKVGLSLVISSLIAASVSTQISLPSNWFSLSLYVGKELFIGVSIGYISTFIFNAVRVSAQLMDFHIGFSMSQYYDPSTAGNSTPLERFFNWFALVLFLVFNFHHIILSAVIKSFDVIPVGTYSANSNVFLATTDIFSNSFYLAIQLSAPIVIILFVTDFTMGLIARTVPQLNIFILGMPLKVLIGLLAVSAVLPGLTHIYIKSFESIYTNLLKFFNVFPFIMLMADDKTEEPTYKKLQDARKKGLVAKSIDLTSSVVLLGIAVILILFGNQYYTNGRLFIIDSFKYVNKSDLTSGNVFNILIYMIKNGLIAALPVILTVMLLGIIGNILQTGFLYTTEGLKPDLKKFNLIEGIKHFYSKRAFVELFKSLGKISVLSYISFRFVKDNFNEILKTSDLNPRGLYRFVKNIMDSQLIRSVIIMFIIGITDYIFQKRQYKKDLRMTKQEIREELKQSEGDPQIKSRIRQKQREMAMKRMMHEVPKATVVVTNPTHFAVALKYESGVDRAPRVVAKGMDLIALKIKEIAKGNDVPVVENKSLARTLYARVNIDEEVPVELYQAVAEIIAYVYSLKRA</sequence>
<feature type="transmembrane region" description="Helical" evidence="14">
    <location>
        <begin position="121"/>
        <end position="144"/>
    </location>
</feature>
<dbReference type="OrthoDB" id="9807950at2"/>
<dbReference type="GO" id="GO:0009306">
    <property type="term" value="P:protein secretion"/>
    <property type="evidence" value="ECO:0007669"/>
    <property type="project" value="InterPro"/>
</dbReference>
<keyword evidence="15" id="KW-0282">Flagellum</keyword>
<dbReference type="GO" id="GO:0044780">
    <property type="term" value="P:bacterial-type flagellum assembly"/>
    <property type="evidence" value="ECO:0007669"/>
    <property type="project" value="UniProtKB-UniRule"/>
</dbReference>
<feature type="transmembrane region" description="Helical" evidence="14">
    <location>
        <begin position="71"/>
        <end position="88"/>
    </location>
</feature>
<gene>
    <name evidence="15" type="ORF">EDD71_12614</name>
</gene>
<dbReference type="NCBIfam" id="TIGR01400">
    <property type="entry name" value="fliR"/>
    <property type="match status" value="1"/>
</dbReference>
<feature type="transmembrane region" description="Helical" evidence="14">
    <location>
        <begin position="446"/>
        <end position="463"/>
    </location>
</feature>
<comment type="similarity">
    <text evidence="3">Belongs to the type III secretion exporter family.</text>
</comment>
<dbReference type="Proteomes" id="UP000295325">
    <property type="component" value="Unassembled WGS sequence"/>
</dbReference>
<keyword evidence="9 14" id="KW-1133">Transmembrane helix</keyword>
<dbReference type="FunFam" id="3.40.1690.10:FF:000001">
    <property type="entry name" value="Flagellar biosynthetic protein FlhB"/>
    <property type="match status" value="1"/>
</dbReference>
<evidence type="ECO:0000256" key="4">
    <source>
        <dbReference type="ARBA" id="ARBA00022448"/>
    </source>
</evidence>
<keyword evidence="15" id="KW-0969">Cilium</keyword>
<feature type="transmembrane region" description="Helical" evidence="14">
    <location>
        <begin position="6"/>
        <end position="25"/>
    </location>
</feature>
<comment type="caution">
    <text evidence="15">The sequence shown here is derived from an EMBL/GenBank/DDBJ whole genome shotgun (WGS) entry which is preliminary data.</text>
</comment>
<evidence type="ECO:0000313" key="15">
    <source>
        <dbReference type="EMBL" id="TDT50597.1"/>
    </source>
</evidence>
<dbReference type="PANTHER" id="PTHR30531:SF12">
    <property type="entry name" value="FLAGELLAR BIOSYNTHETIC PROTEIN FLHB"/>
    <property type="match status" value="1"/>
</dbReference>
<proteinExistence type="inferred from homology"/>
<dbReference type="InterPro" id="IPR006303">
    <property type="entry name" value="FliR"/>
</dbReference>
<evidence type="ECO:0000313" key="16">
    <source>
        <dbReference type="Proteomes" id="UP000295325"/>
    </source>
</evidence>
<evidence type="ECO:0000256" key="3">
    <source>
        <dbReference type="ARBA" id="ARBA00010690"/>
    </source>
</evidence>
<evidence type="ECO:0000256" key="1">
    <source>
        <dbReference type="ARBA" id="ARBA00002578"/>
    </source>
</evidence>
<dbReference type="GO" id="GO:0006605">
    <property type="term" value="P:protein targeting"/>
    <property type="evidence" value="ECO:0007669"/>
    <property type="project" value="UniProtKB-UniRule"/>
</dbReference>
<feature type="transmembrane region" description="Helical" evidence="14">
    <location>
        <begin position="32"/>
        <end position="51"/>
    </location>
</feature>
<evidence type="ECO:0000256" key="8">
    <source>
        <dbReference type="ARBA" id="ARBA00022927"/>
    </source>
</evidence>
<evidence type="ECO:0000256" key="5">
    <source>
        <dbReference type="ARBA" id="ARBA00022475"/>
    </source>
</evidence>
<evidence type="ECO:0000256" key="9">
    <source>
        <dbReference type="ARBA" id="ARBA00022989"/>
    </source>
</evidence>
<keyword evidence="8" id="KW-0653">Protein transport</keyword>
<keyword evidence="7" id="KW-1005">Bacterial flagellum biogenesis</keyword>
<dbReference type="InterPro" id="IPR006135">
    <property type="entry name" value="T3SS_substrate_exporter"/>
</dbReference>
<feature type="transmembrane region" description="Helical" evidence="14">
    <location>
        <begin position="215"/>
        <end position="234"/>
    </location>
</feature>
<dbReference type="InterPro" id="IPR006136">
    <property type="entry name" value="FlhB"/>
</dbReference>
<dbReference type="Gene3D" id="3.40.1690.10">
    <property type="entry name" value="secretion proteins EscU"/>
    <property type="match status" value="1"/>
</dbReference>
<dbReference type="GO" id="GO:0005886">
    <property type="term" value="C:plasma membrane"/>
    <property type="evidence" value="ECO:0007669"/>
    <property type="project" value="UniProtKB-SubCell"/>
</dbReference>
<evidence type="ECO:0000256" key="14">
    <source>
        <dbReference type="RuleBase" id="RU362071"/>
    </source>
</evidence>
<feature type="transmembrane region" description="Helical" evidence="14">
    <location>
        <begin position="278"/>
        <end position="301"/>
    </location>
</feature>
<keyword evidence="11 14" id="KW-0975">Bacterial flagellum</keyword>
<evidence type="ECO:0000256" key="10">
    <source>
        <dbReference type="ARBA" id="ARBA00023136"/>
    </source>
</evidence>
<keyword evidence="10 14" id="KW-0472">Membrane</keyword>
<protein>
    <recommendedName>
        <fullName evidence="13 14">Flagellar biosynthetic protein FliR</fullName>
    </recommendedName>
</protein>
<name>A0A4R7KAD6_9CLOT</name>
<evidence type="ECO:0000256" key="7">
    <source>
        <dbReference type="ARBA" id="ARBA00022795"/>
    </source>
</evidence>
<evidence type="ECO:0000256" key="13">
    <source>
        <dbReference type="NCBIfam" id="TIGR01400"/>
    </source>
</evidence>
<dbReference type="Pfam" id="PF01312">
    <property type="entry name" value="Bac_export_2"/>
    <property type="match status" value="1"/>
</dbReference>
<dbReference type="SUPFAM" id="SSF160544">
    <property type="entry name" value="EscU C-terminal domain-like"/>
    <property type="match status" value="1"/>
</dbReference>